<sequence>MIDRFPDLQRVVAGTPPLEGGLGYEQPVSLSGKAGVVGLQHPETCNDTSLATAGCPASAAAVAAVRYSKAIMCAGQTSPRIPSPHKTPSVSTAPSEAPPVPGPSSYPAHSPLSSFFPPPTSSVEVHDALKHEKTQDATQALDGHSPFSLLSPETFCSSETSGESMSDSAQSASSLSPTQRGHGKSGAFYCVEASTDFGGGQTDCGSSLFPFLRRAKVLKIAINEVLLQQQQTGYLLHLHSPGAAAPLQPYCCPGCAPNGGTGGSCQGAQDTGLCYNCELASHVHAAQQLLQRAHSALRQLQQQHEEDEQRHLKLQETQNNQHGSFKKHMHMQQASSAQAAELRIRRSVIQQHQQQLQVALEQQQQLEQDLRARWEGEVSAEMRILYPEASSAELQHAVQKIGESTFEGDHTTLAVAAMAAATTGSTEAADVLAAKCRQLQKLGASLLEVQRMMEEMQRQQQWRQQQLSSIAEAAACSRQNTASAIEDMLLARKYQRRAYKHSLLLIGGLVALFLFFFIPSSPFLPLLFWLHGEGRPP</sequence>
<dbReference type="Gene3D" id="1.20.5.110">
    <property type="match status" value="1"/>
</dbReference>
<gene>
    <name evidence="4" type="ORF">BESB_085650</name>
</gene>
<dbReference type="RefSeq" id="XP_029217375.1">
    <property type="nucleotide sequence ID" value="XM_029366915.1"/>
</dbReference>
<dbReference type="Proteomes" id="UP000224006">
    <property type="component" value="Chromosome VIII"/>
</dbReference>
<evidence type="ECO:0000256" key="1">
    <source>
        <dbReference type="SAM" id="Coils"/>
    </source>
</evidence>
<keyword evidence="3" id="KW-0812">Transmembrane</keyword>
<comment type="caution">
    <text evidence="4">The sequence shown here is derived from an EMBL/GenBank/DDBJ whole genome shotgun (WGS) entry which is preliminary data.</text>
</comment>
<feature type="region of interest" description="Disordered" evidence="2">
    <location>
        <begin position="155"/>
        <end position="181"/>
    </location>
</feature>
<protein>
    <recommendedName>
        <fullName evidence="6">Transmembrane protein</fullName>
    </recommendedName>
</protein>
<keyword evidence="3" id="KW-1133">Transmembrane helix</keyword>
<keyword evidence="5" id="KW-1185">Reference proteome</keyword>
<reference evidence="4 5" key="1">
    <citation type="submission" date="2017-09" db="EMBL/GenBank/DDBJ databases">
        <title>Genome sequencing of Besnoitia besnoiti strain Bb-Ger1.</title>
        <authorList>
            <person name="Schares G."/>
            <person name="Venepally P."/>
            <person name="Lorenzi H.A."/>
        </authorList>
    </citation>
    <scope>NUCLEOTIDE SEQUENCE [LARGE SCALE GENOMIC DNA]</scope>
    <source>
        <strain evidence="4 5">Bb-Ger1</strain>
    </source>
</reference>
<feature type="compositionally biased region" description="Low complexity" evidence="2">
    <location>
        <begin position="157"/>
        <end position="176"/>
    </location>
</feature>
<dbReference type="VEuPathDB" id="ToxoDB:BESB_085650"/>
<feature type="compositionally biased region" description="Polar residues" evidence="2">
    <location>
        <begin position="76"/>
        <end position="94"/>
    </location>
</feature>
<evidence type="ECO:0000313" key="5">
    <source>
        <dbReference type="Proteomes" id="UP000224006"/>
    </source>
</evidence>
<accession>A0A2A9MBS7</accession>
<evidence type="ECO:0000256" key="3">
    <source>
        <dbReference type="SAM" id="Phobius"/>
    </source>
</evidence>
<name>A0A2A9MBS7_BESBE</name>
<feature type="coiled-coil region" evidence="1">
    <location>
        <begin position="283"/>
        <end position="317"/>
    </location>
</feature>
<keyword evidence="3" id="KW-0472">Membrane</keyword>
<evidence type="ECO:0000256" key="2">
    <source>
        <dbReference type="SAM" id="MobiDB-lite"/>
    </source>
</evidence>
<feature type="transmembrane region" description="Helical" evidence="3">
    <location>
        <begin position="502"/>
        <end position="530"/>
    </location>
</feature>
<feature type="region of interest" description="Disordered" evidence="2">
    <location>
        <begin position="76"/>
        <end position="122"/>
    </location>
</feature>
<dbReference type="AlphaFoldDB" id="A0A2A9MBS7"/>
<keyword evidence="1" id="KW-0175">Coiled coil</keyword>
<dbReference type="EMBL" id="NWUJ01000009">
    <property type="protein sequence ID" value="PFH33366.1"/>
    <property type="molecule type" value="Genomic_DNA"/>
</dbReference>
<evidence type="ECO:0000313" key="4">
    <source>
        <dbReference type="EMBL" id="PFH33366.1"/>
    </source>
</evidence>
<dbReference type="OrthoDB" id="333476at2759"/>
<organism evidence="4 5">
    <name type="scientific">Besnoitia besnoiti</name>
    <name type="common">Apicomplexan protozoan</name>
    <dbReference type="NCBI Taxonomy" id="94643"/>
    <lineage>
        <taxon>Eukaryota</taxon>
        <taxon>Sar</taxon>
        <taxon>Alveolata</taxon>
        <taxon>Apicomplexa</taxon>
        <taxon>Conoidasida</taxon>
        <taxon>Coccidia</taxon>
        <taxon>Eucoccidiorida</taxon>
        <taxon>Eimeriorina</taxon>
        <taxon>Sarcocystidae</taxon>
        <taxon>Besnoitia</taxon>
    </lineage>
</organism>
<evidence type="ECO:0008006" key="6">
    <source>
        <dbReference type="Google" id="ProtNLM"/>
    </source>
</evidence>
<dbReference type="KEGG" id="bbes:BESB_085650"/>
<proteinExistence type="predicted"/>
<dbReference type="GeneID" id="40313491"/>